<comment type="caution">
    <text evidence="1">The sequence shown here is derived from an EMBL/GenBank/DDBJ whole genome shotgun (WGS) entry which is preliminary data.</text>
</comment>
<reference evidence="1 2" key="1">
    <citation type="submission" date="2019-05" db="EMBL/GenBank/DDBJ databases">
        <title>Panacibacter sp. strain 17mud1-8 Genome sequencing and assembly.</title>
        <authorList>
            <person name="Chhetri G."/>
        </authorList>
    </citation>
    <scope>NUCLEOTIDE SEQUENCE [LARGE SCALE GENOMIC DNA]</scope>
    <source>
        <strain evidence="1 2">17mud1-8</strain>
    </source>
</reference>
<proteinExistence type="predicted"/>
<dbReference type="Proteomes" id="UP000305848">
    <property type="component" value="Unassembled WGS sequence"/>
</dbReference>
<dbReference type="SUPFAM" id="SSF54534">
    <property type="entry name" value="FKBP-like"/>
    <property type="match status" value="1"/>
</dbReference>
<evidence type="ECO:0000313" key="2">
    <source>
        <dbReference type="Proteomes" id="UP000305848"/>
    </source>
</evidence>
<accession>A0A4U3L9K8</accession>
<dbReference type="AlphaFoldDB" id="A0A4U3L9K8"/>
<dbReference type="RefSeq" id="WP_137260251.1">
    <property type="nucleotide sequence ID" value="NZ_SZQL01000001.1"/>
</dbReference>
<gene>
    <name evidence="1" type="ORF">FC093_03090</name>
</gene>
<protein>
    <submittedName>
        <fullName evidence="1">Uncharacterized protein</fullName>
    </submittedName>
</protein>
<name>A0A4U3L9K8_9BACT</name>
<evidence type="ECO:0000313" key="1">
    <source>
        <dbReference type="EMBL" id="TKK72011.1"/>
    </source>
</evidence>
<keyword evidence="2" id="KW-1185">Reference proteome</keyword>
<dbReference type="OrthoDB" id="9808891at2"/>
<dbReference type="InterPro" id="IPR046357">
    <property type="entry name" value="PPIase_dom_sf"/>
</dbReference>
<organism evidence="1 2">
    <name type="scientific">Ilyomonas limi</name>
    <dbReference type="NCBI Taxonomy" id="2575867"/>
    <lineage>
        <taxon>Bacteria</taxon>
        <taxon>Pseudomonadati</taxon>
        <taxon>Bacteroidota</taxon>
        <taxon>Chitinophagia</taxon>
        <taxon>Chitinophagales</taxon>
        <taxon>Chitinophagaceae</taxon>
        <taxon>Ilyomonas</taxon>
    </lineage>
</organism>
<dbReference type="GO" id="GO:0003755">
    <property type="term" value="F:peptidyl-prolyl cis-trans isomerase activity"/>
    <property type="evidence" value="ECO:0007669"/>
    <property type="project" value="InterPro"/>
</dbReference>
<sequence length="112" mass="12378">MMCIAKDTVVAMRYIMRNSKGAVLEDTMNAAPVSYLHGSGDIQSLLQAQLEGLKAGDKKIVYLQKESGLIDDDFSFEVIIDNVRAALPEEILLGYPVKINTDKCEVNCDCYT</sequence>
<dbReference type="EMBL" id="SZQL01000001">
    <property type="protein sequence ID" value="TKK72011.1"/>
    <property type="molecule type" value="Genomic_DNA"/>
</dbReference>
<dbReference type="Gene3D" id="3.10.50.40">
    <property type="match status" value="1"/>
</dbReference>